<dbReference type="Proteomes" id="UP001278571">
    <property type="component" value="Unassembled WGS sequence"/>
</dbReference>
<keyword evidence="3" id="KW-1185">Reference proteome</keyword>
<accession>A0ABU4K1M4</accession>
<protein>
    <submittedName>
        <fullName evidence="2">Uncharacterized protein</fullName>
    </submittedName>
</protein>
<evidence type="ECO:0000256" key="1">
    <source>
        <dbReference type="SAM" id="MobiDB-lite"/>
    </source>
</evidence>
<organism evidence="2 3">
    <name type="scientific">Streptomyces roseolus</name>
    <dbReference type="NCBI Taxonomy" id="67358"/>
    <lineage>
        <taxon>Bacteria</taxon>
        <taxon>Bacillati</taxon>
        <taxon>Actinomycetota</taxon>
        <taxon>Actinomycetes</taxon>
        <taxon>Kitasatosporales</taxon>
        <taxon>Streptomycetaceae</taxon>
        <taxon>Streptomyces</taxon>
    </lineage>
</organism>
<reference evidence="2 3" key="1">
    <citation type="submission" date="2023-10" db="EMBL/GenBank/DDBJ databases">
        <authorList>
            <person name="Wang X.X."/>
        </authorList>
    </citation>
    <scope>NUCLEOTIDE SEQUENCE [LARGE SCALE GENOMIC DNA]</scope>
    <source>
        <strain evidence="2 3">NBRC 12816</strain>
    </source>
</reference>
<dbReference type="EMBL" id="JAWJZF010000237">
    <property type="protein sequence ID" value="MDX2291651.1"/>
    <property type="molecule type" value="Genomic_DNA"/>
</dbReference>
<name>A0ABU4K1M4_9ACTN</name>
<comment type="caution">
    <text evidence="2">The sequence shown here is derived from an EMBL/GenBank/DDBJ whole genome shotgun (WGS) entry which is preliminary data.</text>
</comment>
<feature type="region of interest" description="Disordered" evidence="1">
    <location>
        <begin position="445"/>
        <end position="466"/>
    </location>
</feature>
<evidence type="ECO:0000313" key="3">
    <source>
        <dbReference type="Proteomes" id="UP001278571"/>
    </source>
</evidence>
<sequence>MDRVRFDHGARLRSADLAELFRVTDGGLAEHVRSAHRVDGVLLGLRTAVDVGPLRTTVTVLPGVAMTHRGDLLVLQEQYVLTLGTEPATVVLRAVGDGPQARPWLLHRTPDPTTEVVLGRFVPGSPALDPTAPRTAARRPGTTHVLTGRLSHAAAVVSGLASNWSATVTLPQRLSAPPAVLTALGGPTPPQVLGTTVEVTDVTASGFTLRTRHVLPTGSVVPLTPVTTAPVDIIWTAVTHTPPAAVGPRPSPASAGDAPLAVTSAVAPEGVTTMSVGEPVAPLPAVTRPVFFEQQVLTAPDLNRLVATEQALRELHHRTLHGWGIGSGMEVTGAVGQSVVTVAAGYALDIVGRELLLTEAVELDVPAVAGRPGGGAEEFCLTVRRTEDAEAAVRQRQGSCGSGGAVRLADDPTLQWLPVANVRAGYDVVLATVLVRDCRLVSPPGSASRRQVPVPPHVATGTTPAGQTEWHTVKNDAGAVTGVSVQIDTSAAGFGAEPSYLVRLDGERRTHTPGASPQDCLLDGTPYVSSADGKRITVIVPLVSGVAAADPAPAVGPGVITATATVVPVNPVELLDDNLPGLVRTQLSWHVSWVGVEN</sequence>
<evidence type="ECO:0000313" key="2">
    <source>
        <dbReference type="EMBL" id="MDX2291651.1"/>
    </source>
</evidence>
<dbReference type="RefSeq" id="WP_319008194.1">
    <property type="nucleotide sequence ID" value="NZ_JAWJZF010000237.1"/>
</dbReference>
<proteinExistence type="predicted"/>
<gene>
    <name evidence="2" type="ORF">R2363_05620</name>
</gene>